<proteinExistence type="predicted"/>
<evidence type="ECO:0000256" key="1">
    <source>
        <dbReference type="SAM" id="Phobius"/>
    </source>
</evidence>
<reference evidence="2 3" key="1">
    <citation type="submission" date="2023-12" db="EMBL/GenBank/DDBJ databases">
        <title>Baltic Sea Cyanobacteria.</title>
        <authorList>
            <person name="Delbaje E."/>
            <person name="Fewer D.P."/>
            <person name="Shishido T.K."/>
        </authorList>
    </citation>
    <scope>NUCLEOTIDE SEQUENCE [LARGE SCALE GENOMIC DNA]</scope>
    <source>
        <strain evidence="2 3">UHCC 0370</strain>
    </source>
</reference>
<name>A0ABU5TR17_9CYAN</name>
<organism evidence="2 3">
    <name type="scientific">Pseudanabaena galeata UHCC 0370</name>
    <dbReference type="NCBI Taxonomy" id="3110310"/>
    <lineage>
        <taxon>Bacteria</taxon>
        <taxon>Bacillati</taxon>
        <taxon>Cyanobacteriota</taxon>
        <taxon>Cyanophyceae</taxon>
        <taxon>Pseudanabaenales</taxon>
        <taxon>Pseudanabaenaceae</taxon>
        <taxon>Pseudanabaena</taxon>
    </lineage>
</organism>
<dbReference type="EMBL" id="JAYGIE010000128">
    <property type="protein sequence ID" value="MEA5480486.1"/>
    <property type="molecule type" value="Genomic_DNA"/>
</dbReference>
<keyword evidence="3" id="KW-1185">Reference proteome</keyword>
<gene>
    <name evidence="2" type="ORF">VB774_22865</name>
</gene>
<evidence type="ECO:0000313" key="2">
    <source>
        <dbReference type="EMBL" id="MEA5480486.1"/>
    </source>
</evidence>
<keyword evidence="1" id="KW-1133">Transmembrane helix</keyword>
<comment type="caution">
    <text evidence="2">The sequence shown here is derived from an EMBL/GenBank/DDBJ whole genome shotgun (WGS) entry which is preliminary data.</text>
</comment>
<protein>
    <submittedName>
        <fullName evidence="2">Uncharacterized protein</fullName>
    </submittedName>
</protein>
<sequence>MITDKDKFEEHINNLSNTSHPLAVNGEKEAIVLLVLLSEQPEKPTPKRIKPIAFVLAGLGLSAVVASIFGYRYWQ</sequence>
<dbReference type="RefSeq" id="WP_323263459.1">
    <property type="nucleotide sequence ID" value="NZ_JAYGIE010000128.1"/>
</dbReference>
<keyword evidence="1" id="KW-0472">Membrane</keyword>
<accession>A0ABU5TR17</accession>
<keyword evidence="1" id="KW-0812">Transmembrane</keyword>
<dbReference type="Proteomes" id="UP001301388">
    <property type="component" value="Unassembled WGS sequence"/>
</dbReference>
<evidence type="ECO:0000313" key="3">
    <source>
        <dbReference type="Proteomes" id="UP001301388"/>
    </source>
</evidence>
<feature type="transmembrane region" description="Helical" evidence="1">
    <location>
        <begin position="52"/>
        <end position="74"/>
    </location>
</feature>